<dbReference type="EMBL" id="BQKI01000017">
    <property type="protein sequence ID" value="GJN10542.1"/>
    <property type="molecule type" value="Genomic_DNA"/>
</dbReference>
<dbReference type="InterPro" id="IPR032867">
    <property type="entry name" value="DYW_dom"/>
</dbReference>
<evidence type="ECO:0000259" key="1">
    <source>
        <dbReference type="Pfam" id="PF14432"/>
    </source>
</evidence>
<dbReference type="Pfam" id="PF14432">
    <property type="entry name" value="DYW_deaminase"/>
    <property type="match status" value="1"/>
</dbReference>
<name>A0AAV5DKA3_ELECO</name>
<comment type="caution">
    <text evidence="2">The sequence shown here is derived from an EMBL/GenBank/DDBJ whole genome shotgun (WGS) entry which is preliminary data.</text>
</comment>
<keyword evidence="3" id="KW-1185">Reference proteome</keyword>
<evidence type="ECO:0000313" key="2">
    <source>
        <dbReference type="EMBL" id="GJN10542.1"/>
    </source>
</evidence>
<protein>
    <recommendedName>
        <fullName evidence="1">DYW domain-containing protein</fullName>
    </recommendedName>
</protein>
<dbReference type="Proteomes" id="UP001054889">
    <property type="component" value="Unassembled WGS sequence"/>
</dbReference>
<accession>A0AAV5DKA3</accession>
<organism evidence="2 3">
    <name type="scientific">Eleusine coracana subsp. coracana</name>
    <dbReference type="NCBI Taxonomy" id="191504"/>
    <lineage>
        <taxon>Eukaryota</taxon>
        <taxon>Viridiplantae</taxon>
        <taxon>Streptophyta</taxon>
        <taxon>Embryophyta</taxon>
        <taxon>Tracheophyta</taxon>
        <taxon>Spermatophyta</taxon>
        <taxon>Magnoliopsida</taxon>
        <taxon>Liliopsida</taxon>
        <taxon>Poales</taxon>
        <taxon>Poaceae</taxon>
        <taxon>PACMAD clade</taxon>
        <taxon>Chloridoideae</taxon>
        <taxon>Cynodonteae</taxon>
        <taxon>Eleusininae</taxon>
        <taxon>Eleusine</taxon>
    </lineage>
</organism>
<reference evidence="2" key="2">
    <citation type="submission" date="2021-12" db="EMBL/GenBank/DDBJ databases">
        <title>Resequencing data analysis of finger millet.</title>
        <authorList>
            <person name="Hatakeyama M."/>
            <person name="Aluri S."/>
            <person name="Balachadran M.T."/>
            <person name="Sivarajan S.R."/>
            <person name="Poveda L."/>
            <person name="Shimizu-Inatsugi R."/>
            <person name="Schlapbach R."/>
            <person name="Sreeman S.M."/>
            <person name="Shimizu K.K."/>
        </authorList>
    </citation>
    <scope>NUCLEOTIDE SEQUENCE</scope>
</reference>
<sequence length="83" mass="9016">MINGYAVHGQSRKAMELFAQINGLVKEHGHVPQTELVLHDLDEATKEKALAVHSEKLAVSFGLISTPPGTIIKIVKNLRACSD</sequence>
<dbReference type="GO" id="GO:0008270">
    <property type="term" value="F:zinc ion binding"/>
    <property type="evidence" value="ECO:0007669"/>
    <property type="project" value="InterPro"/>
</dbReference>
<evidence type="ECO:0000313" key="3">
    <source>
        <dbReference type="Proteomes" id="UP001054889"/>
    </source>
</evidence>
<feature type="domain" description="DYW" evidence="1">
    <location>
        <begin position="29"/>
        <end position="83"/>
    </location>
</feature>
<proteinExistence type="predicted"/>
<reference evidence="2" key="1">
    <citation type="journal article" date="2018" name="DNA Res.">
        <title>Multiple hybrid de novo genome assembly of finger millet, an orphan allotetraploid crop.</title>
        <authorList>
            <person name="Hatakeyama M."/>
            <person name="Aluri S."/>
            <person name="Balachadran M.T."/>
            <person name="Sivarajan S.R."/>
            <person name="Patrignani A."/>
            <person name="Gruter S."/>
            <person name="Poveda L."/>
            <person name="Shimizu-Inatsugi R."/>
            <person name="Baeten J."/>
            <person name="Francoijs K.J."/>
            <person name="Nataraja K.N."/>
            <person name="Reddy Y.A.N."/>
            <person name="Phadnis S."/>
            <person name="Ravikumar R.L."/>
            <person name="Schlapbach R."/>
            <person name="Sreeman S.M."/>
            <person name="Shimizu K.K."/>
        </authorList>
    </citation>
    <scope>NUCLEOTIDE SEQUENCE</scope>
</reference>
<dbReference type="AlphaFoldDB" id="A0AAV5DKA3"/>
<gene>
    <name evidence="2" type="primary">ga28642</name>
    <name evidence="2" type="ORF">PR202_ga28642</name>
</gene>